<accession>A0AA39NC64</accession>
<dbReference type="Gene3D" id="2.30.280.10">
    <property type="entry name" value="SRA-YDG"/>
    <property type="match status" value="1"/>
</dbReference>
<dbReference type="RefSeq" id="XP_060334357.1">
    <property type="nucleotide sequence ID" value="XM_060472223.1"/>
</dbReference>
<dbReference type="GeneID" id="85355771"/>
<feature type="compositionally biased region" description="Low complexity" evidence="3">
    <location>
        <begin position="190"/>
        <end position="199"/>
    </location>
</feature>
<organism evidence="5 6">
    <name type="scientific">Armillaria tabescens</name>
    <name type="common">Ringless honey mushroom</name>
    <name type="synonym">Agaricus tabescens</name>
    <dbReference type="NCBI Taxonomy" id="1929756"/>
    <lineage>
        <taxon>Eukaryota</taxon>
        <taxon>Fungi</taxon>
        <taxon>Dikarya</taxon>
        <taxon>Basidiomycota</taxon>
        <taxon>Agaricomycotina</taxon>
        <taxon>Agaricomycetes</taxon>
        <taxon>Agaricomycetidae</taxon>
        <taxon>Agaricales</taxon>
        <taxon>Marasmiineae</taxon>
        <taxon>Physalacriaceae</taxon>
        <taxon>Desarmillaria</taxon>
    </lineage>
</organism>
<comment type="subcellular location">
    <subcellularLocation>
        <location evidence="2">Nucleus</location>
    </subcellularLocation>
</comment>
<dbReference type="Proteomes" id="UP001175211">
    <property type="component" value="Unassembled WGS sequence"/>
</dbReference>
<feature type="domain" description="YDG" evidence="4">
    <location>
        <begin position="22"/>
        <end position="167"/>
    </location>
</feature>
<dbReference type="SUPFAM" id="SSF88697">
    <property type="entry name" value="PUA domain-like"/>
    <property type="match status" value="1"/>
</dbReference>
<gene>
    <name evidence="5" type="ORF">EV420DRAFT_1521483</name>
</gene>
<dbReference type="PANTHER" id="PTHR14140">
    <property type="entry name" value="E3 UBIQUITIN-PROTEIN LIGASE UHRF-RELATED"/>
    <property type="match status" value="1"/>
</dbReference>
<dbReference type="Pfam" id="PF02182">
    <property type="entry name" value="SAD_SRA"/>
    <property type="match status" value="1"/>
</dbReference>
<sequence>MEAMRQRFMAEMPPWVKHDKFGDIDGYPVGSHWDTRKECAEAGVHTQNTAGIVGSATEGAASVCTSKYYGDEDHGDVLIYVGTGGQRSEFGIPTGEQIEDQSFDHPSNAALVRSKEIRNAVRVIRGPGKSIYAPFQGYRYDGLYTVEDYWYEKGPQGFFQCKFRLVVCHMHALFSVACSHLSAEAQAGSTSSAQASPSAKGSRNILVNDGNTL</sequence>
<proteinExistence type="predicted"/>
<comment type="caution">
    <text evidence="5">The sequence shown here is derived from an EMBL/GenBank/DDBJ whole genome shotgun (WGS) entry which is preliminary data.</text>
</comment>
<reference evidence="5" key="1">
    <citation type="submission" date="2023-06" db="EMBL/GenBank/DDBJ databases">
        <authorList>
            <consortium name="Lawrence Berkeley National Laboratory"/>
            <person name="Ahrendt S."/>
            <person name="Sahu N."/>
            <person name="Indic B."/>
            <person name="Wong-Bajracharya J."/>
            <person name="Merenyi Z."/>
            <person name="Ke H.-M."/>
            <person name="Monk M."/>
            <person name="Kocsube S."/>
            <person name="Drula E."/>
            <person name="Lipzen A."/>
            <person name="Balint B."/>
            <person name="Henrissat B."/>
            <person name="Andreopoulos B."/>
            <person name="Martin F.M."/>
            <person name="Harder C.B."/>
            <person name="Rigling D."/>
            <person name="Ford K.L."/>
            <person name="Foster G.D."/>
            <person name="Pangilinan J."/>
            <person name="Papanicolaou A."/>
            <person name="Barry K."/>
            <person name="LaButti K."/>
            <person name="Viragh M."/>
            <person name="Koriabine M."/>
            <person name="Yan M."/>
            <person name="Riley R."/>
            <person name="Champramary S."/>
            <person name="Plett K.L."/>
            <person name="Tsai I.J."/>
            <person name="Slot J."/>
            <person name="Sipos G."/>
            <person name="Plett J."/>
            <person name="Nagy L.G."/>
            <person name="Grigoriev I.V."/>
        </authorList>
    </citation>
    <scope>NUCLEOTIDE SEQUENCE</scope>
    <source>
        <strain evidence="5">CCBAS 213</strain>
    </source>
</reference>
<protein>
    <submittedName>
        <fullName evidence="5">PUA-like domain-containing protein</fullName>
    </submittedName>
</protein>
<evidence type="ECO:0000259" key="4">
    <source>
        <dbReference type="PROSITE" id="PS51015"/>
    </source>
</evidence>
<evidence type="ECO:0000313" key="5">
    <source>
        <dbReference type="EMBL" id="KAK0462891.1"/>
    </source>
</evidence>
<keyword evidence="6" id="KW-1185">Reference proteome</keyword>
<keyword evidence="1 2" id="KW-0539">Nucleus</keyword>
<evidence type="ECO:0000256" key="2">
    <source>
        <dbReference type="PROSITE-ProRule" id="PRU00358"/>
    </source>
</evidence>
<dbReference type="GO" id="GO:0005634">
    <property type="term" value="C:nucleus"/>
    <property type="evidence" value="ECO:0007669"/>
    <property type="project" value="UniProtKB-SubCell"/>
</dbReference>
<evidence type="ECO:0000256" key="3">
    <source>
        <dbReference type="SAM" id="MobiDB-lite"/>
    </source>
</evidence>
<evidence type="ECO:0000313" key="6">
    <source>
        <dbReference type="Proteomes" id="UP001175211"/>
    </source>
</evidence>
<dbReference type="AlphaFoldDB" id="A0AA39NC64"/>
<feature type="region of interest" description="Disordered" evidence="3">
    <location>
        <begin position="190"/>
        <end position="213"/>
    </location>
</feature>
<dbReference type="EMBL" id="JAUEPS010000008">
    <property type="protein sequence ID" value="KAK0462891.1"/>
    <property type="molecule type" value="Genomic_DNA"/>
</dbReference>
<dbReference type="PROSITE" id="PS51015">
    <property type="entry name" value="YDG"/>
    <property type="match status" value="1"/>
</dbReference>
<dbReference type="GO" id="GO:0061630">
    <property type="term" value="F:ubiquitin protein ligase activity"/>
    <property type="evidence" value="ECO:0007669"/>
    <property type="project" value="TreeGrafter"/>
</dbReference>
<dbReference type="GO" id="GO:0016567">
    <property type="term" value="P:protein ubiquitination"/>
    <property type="evidence" value="ECO:0007669"/>
    <property type="project" value="TreeGrafter"/>
</dbReference>
<dbReference type="InterPro" id="IPR045134">
    <property type="entry name" value="UHRF1/2-like"/>
</dbReference>
<evidence type="ECO:0000256" key="1">
    <source>
        <dbReference type="ARBA" id="ARBA00023242"/>
    </source>
</evidence>
<dbReference type="InterPro" id="IPR003105">
    <property type="entry name" value="SRA_YDG"/>
</dbReference>
<dbReference type="PANTHER" id="PTHR14140:SF27">
    <property type="entry name" value="OS04G0289800 PROTEIN"/>
    <property type="match status" value="1"/>
</dbReference>
<dbReference type="SMART" id="SM00466">
    <property type="entry name" value="SRA"/>
    <property type="match status" value="1"/>
</dbReference>
<dbReference type="InterPro" id="IPR015947">
    <property type="entry name" value="PUA-like_sf"/>
</dbReference>
<name>A0AA39NC64_ARMTA</name>
<dbReference type="GO" id="GO:0044027">
    <property type="term" value="P:negative regulation of gene expression via chromosomal CpG island methylation"/>
    <property type="evidence" value="ECO:0007669"/>
    <property type="project" value="TreeGrafter"/>
</dbReference>
<dbReference type="InterPro" id="IPR036987">
    <property type="entry name" value="SRA-YDG_sf"/>
</dbReference>